<gene>
    <name evidence="2" type="primary">LOC142181482</name>
</gene>
<organism evidence="1 2">
    <name type="scientific">Nicotiana tabacum</name>
    <name type="common">Common tobacco</name>
    <dbReference type="NCBI Taxonomy" id="4097"/>
    <lineage>
        <taxon>Eukaryota</taxon>
        <taxon>Viridiplantae</taxon>
        <taxon>Streptophyta</taxon>
        <taxon>Embryophyta</taxon>
        <taxon>Tracheophyta</taxon>
        <taxon>Spermatophyta</taxon>
        <taxon>Magnoliopsida</taxon>
        <taxon>eudicotyledons</taxon>
        <taxon>Gunneridae</taxon>
        <taxon>Pentapetalae</taxon>
        <taxon>asterids</taxon>
        <taxon>lamiids</taxon>
        <taxon>Solanales</taxon>
        <taxon>Solanaceae</taxon>
        <taxon>Nicotianoideae</taxon>
        <taxon>Nicotianeae</taxon>
        <taxon>Nicotiana</taxon>
    </lineage>
</organism>
<dbReference type="RefSeq" id="XP_075110485.1">
    <property type="nucleotide sequence ID" value="XM_075254384.1"/>
</dbReference>
<dbReference type="Proteomes" id="UP000790787">
    <property type="component" value="Chromosome 6"/>
</dbReference>
<accession>A0AC58ULX1</accession>
<name>A0AC58ULX1_TOBAC</name>
<evidence type="ECO:0000313" key="2">
    <source>
        <dbReference type="RefSeq" id="XP_075110485.1"/>
    </source>
</evidence>
<protein>
    <submittedName>
        <fullName evidence="2">Uncharacterized protein LOC142181482</fullName>
    </submittedName>
</protein>
<reference evidence="2" key="2">
    <citation type="submission" date="2025-08" db="UniProtKB">
        <authorList>
            <consortium name="RefSeq"/>
        </authorList>
    </citation>
    <scope>IDENTIFICATION</scope>
    <source>
        <tissue evidence="2">Leaf</tissue>
    </source>
</reference>
<sequence>MTLCSRYFEGIESRINRPKRVNNELNHNKASEVSSLFPQQVNLGTKLKEIQEVEGLLQQRQREELIKSFLIDFQNKNARQAELPYYGKLEDIIELNYYGRFMVMLFKCQWADTTRDRGFKIDVWKFNCVNFSRFIHTGDHEDHDSYIEASQANMVYYVDDETDKEWSVIVHLKSRDLFDMGDVVEEEIYKNEPYQQQELEQFFYVNYENIKVAIDEHMSD</sequence>
<proteinExistence type="predicted"/>
<evidence type="ECO:0000313" key="1">
    <source>
        <dbReference type="Proteomes" id="UP000790787"/>
    </source>
</evidence>
<reference evidence="1" key="1">
    <citation type="journal article" date="2014" name="Nat. Commun.">
        <title>The tobacco genome sequence and its comparison with those of tomato and potato.</title>
        <authorList>
            <person name="Sierro N."/>
            <person name="Battey J.N."/>
            <person name="Ouadi S."/>
            <person name="Bakaher N."/>
            <person name="Bovet L."/>
            <person name="Willig A."/>
            <person name="Goepfert S."/>
            <person name="Peitsch M.C."/>
            <person name="Ivanov N.V."/>
        </authorList>
    </citation>
    <scope>NUCLEOTIDE SEQUENCE [LARGE SCALE GENOMIC DNA]</scope>
</reference>
<keyword evidence="1" id="KW-1185">Reference proteome</keyword>